<feature type="transmembrane region" description="Helical" evidence="7">
    <location>
        <begin position="159"/>
        <end position="180"/>
    </location>
</feature>
<feature type="transmembrane region" description="Helical" evidence="7">
    <location>
        <begin position="338"/>
        <end position="359"/>
    </location>
</feature>
<dbReference type="PROSITE" id="PS50850">
    <property type="entry name" value="MFS"/>
    <property type="match status" value="1"/>
</dbReference>
<dbReference type="Pfam" id="PF03825">
    <property type="entry name" value="Nuc_H_symport"/>
    <property type="match status" value="1"/>
</dbReference>
<organism evidence="9 10">
    <name type="scientific">Pedobacter africanus</name>
    <dbReference type="NCBI Taxonomy" id="151894"/>
    <lineage>
        <taxon>Bacteria</taxon>
        <taxon>Pseudomonadati</taxon>
        <taxon>Bacteroidota</taxon>
        <taxon>Sphingobacteriia</taxon>
        <taxon>Sphingobacteriales</taxon>
        <taxon>Sphingobacteriaceae</taxon>
        <taxon>Pedobacter</taxon>
    </lineage>
</organism>
<feature type="transmembrane region" description="Helical" evidence="7">
    <location>
        <begin position="298"/>
        <end position="317"/>
    </location>
</feature>
<dbReference type="PANTHER" id="PTHR23522">
    <property type="entry name" value="BLL5896 PROTEIN"/>
    <property type="match status" value="1"/>
</dbReference>
<reference evidence="10" key="1">
    <citation type="submission" date="2017-04" db="EMBL/GenBank/DDBJ databases">
        <authorList>
            <person name="Varghese N."/>
            <person name="Submissions S."/>
        </authorList>
    </citation>
    <scope>NUCLEOTIDE SEQUENCE [LARGE SCALE GENOMIC DNA]</scope>
    <source>
        <strain evidence="10">DSM 12126</strain>
    </source>
</reference>
<feature type="transmembrane region" description="Helical" evidence="7">
    <location>
        <begin position="274"/>
        <end position="292"/>
    </location>
</feature>
<evidence type="ECO:0000256" key="6">
    <source>
        <dbReference type="ARBA" id="ARBA00023136"/>
    </source>
</evidence>
<dbReference type="InterPro" id="IPR020846">
    <property type="entry name" value="MFS_dom"/>
</dbReference>
<sequence length="404" mass="44446">MNLNNRIKLSTMMFLEFFIWGAWFVTMGTYLGKNLLSDGVQIGSAYSTQSLGAIIAPFIIGLIADRFFAAQKILGFLHLMGGILLWFASTALNFESFFPFVLGYMIAYMPTLALVNSISFKQMTDPGKEFPSIRVFGTIGWIVAGILIGLLNWEQGGNLVMTFKMASIASIILGLFSFALPHTPPAKKGEKTSFGDIIGLDAIGLLKNKSYLLFFLASVAICIPLAFYYNFTNPFLNEVGMKSAAGIQSLGQVSETLFMILMPLFFVRLGVKKMLAIGMIAWVVRYLFFAFGNAESNYWMLIGGIVLHGICYDFFFVTGQIYTDRLAGERFKSAAQGFITLATYGVGMLFGSIISGMVVDKYAGQGGHDWHSIWVIPAGIAALVTLLFLLFFKDNNKPATETAN</sequence>
<dbReference type="CDD" id="cd06177">
    <property type="entry name" value="MFS_NHS"/>
    <property type="match status" value="1"/>
</dbReference>
<dbReference type="EMBL" id="FWXT01000001">
    <property type="protein sequence ID" value="SMC78980.1"/>
    <property type="molecule type" value="Genomic_DNA"/>
</dbReference>
<keyword evidence="2" id="KW-0813">Transport</keyword>
<evidence type="ECO:0000313" key="10">
    <source>
        <dbReference type="Proteomes" id="UP000192756"/>
    </source>
</evidence>
<protein>
    <submittedName>
        <fullName evidence="9">Nucleoside transporter</fullName>
    </submittedName>
</protein>
<name>A0A1W2C1G1_9SPHI</name>
<dbReference type="SUPFAM" id="SSF103473">
    <property type="entry name" value="MFS general substrate transporter"/>
    <property type="match status" value="1"/>
</dbReference>
<evidence type="ECO:0000256" key="4">
    <source>
        <dbReference type="ARBA" id="ARBA00022692"/>
    </source>
</evidence>
<evidence type="ECO:0000256" key="2">
    <source>
        <dbReference type="ARBA" id="ARBA00022448"/>
    </source>
</evidence>
<keyword evidence="3" id="KW-1003">Cell membrane</keyword>
<dbReference type="OrthoDB" id="9783013at2"/>
<keyword evidence="5 7" id="KW-1133">Transmembrane helix</keyword>
<evidence type="ECO:0000256" key="1">
    <source>
        <dbReference type="ARBA" id="ARBA00004651"/>
    </source>
</evidence>
<dbReference type="PANTHER" id="PTHR23522:SF4">
    <property type="entry name" value="NUCLEOSIDE PERMEASE NUPG-RELATED"/>
    <property type="match status" value="1"/>
</dbReference>
<keyword evidence="10" id="KW-1185">Reference proteome</keyword>
<feature type="transmembrane region" description="Helical" evidence="7">
    <location>
        <begin position="371"/>
        <end position="392"/>
    </location>
</feature>
<feature type="transmembrane region" description="Helical" evidence="7">
    <location>
        <begin position="132"/>
        <end position="153"/>
    </location>
</feature>
<dbReference type="GO" id="GO:0015213">
    <property type="term" value="F:uridine transmembrane transporter activity"/>
    <property type="evidence" value="ECO:0007669"/>
    <property type="project" value="TreeGrafter"/>
</dbReference>
<dbReference type="InterPro" id="IPR036259">
    <property type="entry name" value="MFS_trans_sf"/>
</dbReference>
<feature type="transmembrane region" description="Helical" evidence="7">
    <location>
        <begin position="100"/>
        <end position="120"/>
    </location>
</feature>
<evidence type="ECO:0000259" key="8">
    <source>
        <dbReference type="PROSITE" id="PS50850"/>
    </source>
</evidence>
<gene>
    <name evidence="9" type="ORF">SAMN04488524_2824</name>
</gene>
<accession>A0A1W2C1G1</accession>
<feature type="transmembrane region" description="Helical" evidence="7">
    <location>
        <begin position="249"/>
        <end position="267"/>
    </location>
</feature>
<dbReference type="GO" id="GO:0015212">
    <property type="term" value="F:cytidine transmembrane transporter activity"/>
    <property type="evidence" value="ECO:0007669"/>
    <property type="project" value="TreeGrafter"/>
</dbReference>
<feature type="transmembrane region" description="Helical" evidence="7">
    <location>
        <begin position="76"/>
        <end position="94"/>
    </location>
</feature>
<evidence type="ECO:0000256" key="5">
    <source>
        <dbReference type="ARBA" id="ARBA00022989"/>
    </source>
</evidence>
<feature type="transmembrane region" description="Helical" evidence="7">
    <location>
        <begin position="44"/>
        <end position="64"/>
    </location>
</feature>
<feature type="domain" description="Major facilitator superfamily (MFS) profile" evidence="8">
    <location>
        <begin position="203"/>
        <end position="404"/>
    </location>
</feature>
<dbReference type="InterPro" id="IPR004740">
    <property type="entry name" value="Nuc_H_symport"/>
</dbReference>
<keyword evidence="6 7" id="KW-0472">Membrane</keyword>
<dbReference type="Proteomes" id="UP000192756">
    <property type="component" value="Unassembled WGS sequence"/>
</dbReference>
<feature type="transmembrane region" description="Helical" evidence="7">
    <location>
        <begin position="211"/>
        <end position="229"/>
    </location>
</feature>
<comment type="subcellular location">
    <subcellularLocation>
        <location evidence="1">Cell membrane</location>
        <topology evidence="1">Multi-pass membrane protein</topology>
    </subcellularLocation>
</comment>
<dbReference type="RefSeq" id="WP_084239458.1">
    <property type="nucleotide sequence ID" value="NZ_FWXT01000001.1"/>
</dbReference>
<feature type="transmembrane region" description="Helical" evidence="7">
    <location>
        <begin position="12"/>
        <end position="32"/>
    </location>
</feature>
<evidence type="ECO:0000256" key="3">
    <source>
        <dbReference type="ARBA" id="ARBA00022475"/>
    </source>
</evidence>
<evidence type="ECO:0000313" key="9">
    <source>
        <dbReference type="EMBL" id="SMC78980.1"/>
    </source>
</evidence>
<dbReference type="GO" id="GO:0005886">
    <property type="term" value="C:plasma membrane"/>
    <property type="evidence" value="ECO:0007669"/>
    <property type="project" value="UniProtKB-SubCell"/>
</dbReference>
<dbReference type="STRING" id="151894.SAMN04488524_2824"/>
<keyword evidence="4 7" id="KW-0812">Transmembrane</keyword>
<proteinExistence type="predicted"/>
<dbReference type="AlphaFoldDB" id="A0A1W2C1G1"/>
<dbReference type="Gene3D" id="1.20.1250.20">
    <property type="entry name" value="MFS general substrate transporter like domains"/>
    <property type="match status" value="2"/>
</dbReference>
<evidence type="ECO:0000256" key="7">
    <source>
        <dbReference type="SAM" id="Phobius"/>
    </source>
</evidence>